<keyword evidence="3" id="KW-0472">Membrane</keyword>
<feature type="chain" id="PRO_5046660756" evidence="6">
    <location>
        <begin position="24"/>
        <end position="416"/>
    </location>
</feature>
<keyword evidence="8" id="KW-1185">Reference proteome</keyword>
<evidence type="ECO:0000256" key="4">
    <source>
        <dbReference type="ARBA" id="ARBA00023139"/>
    </source>
</evidence>
<evidence type="ECO:0000256" key="3">
    <source>
        <dbReference type="ARBA" id="ARBA00023136"/>
    </source>
</evidence>
<dbReference type="PANTHER" id="PTHR43649">
    <property type="entry name" value="ARABINOSE-BINDING PROTEIN-RELATED"/>
    <property type="match status" value="1"/>
</dbReference>
<sequence>MNKKSKSLLSLVLTIALGSSLLAGCSSKGSSSSTGGKVKLEVFSNKTENKPIYQKMISDFQVKNPNIQIVLNAPPDAGTVLKTRLTKNDMPDVLSMGGDNLYGELATNGVLLDLSKESFMSNIQTAYTKQMSDLLTNGDKNSYGVPYATNAGGVLYNKEKFTKLGLKIPQTWDEFIKLSENIKTSGETPFYLTLKDAWTGMCFWNILASDIAPKTFLADRKADKTTFVASHSEIADKMLEIIKYGQKDIYGMGYNDGNKAFAQGKSVMYLQGNWAISDIKKINPNIKLGMFALPATNDINKNKITSGVDVTLVITKNSKHPAEAKKFIQYMLQKENAQKYISDQFAFSAVKDVIQKDDSVTDLADNFKKGKIGSFPDHYYPTGMDTASIVQGFLNKKDKVAFLEKLDTEYDKNNKK</sequence>
<accession>A0ABS6BQI3</accession>
<evidence type="ECO:0000256" key="5">
    <source>
        <dbReference type="ARBA" id="ARBA00023288"/>
    </source>
</evidence>
<organism evidence="7 8">
    <name type="scientific">Clostridium frigoris</name>
    <dbReference type="NCBI Taxonomy" id="205327"/>
    <lineage>
        <taxon>Bacteria</taxon>
        <taxon>Bacillati</taxon>
        <taxon>Bacillota</taxon>
        <taxon>Clostridia</taxon>
        <taxon>Eubacteriales</taxon>
        <taxon>Clostridiaceae</taxon>
        <taxon>Clostridium</taxon>
    </lineage>
</organism>
<comment type="caution">
    <text evidence="7">The sequence shown here is derived from an EMBL/GenBank/DDBJ whole genome shotgun (WGS) entry which is preliminary data.</text>
</comment>
<gene>
    <name evidence="7" type="ORF">KPL37_05365</name>
</gene>
<keyword evidence="5" id="KW-0449">Lipoprotein</keyword>
<keyword evidence="1" id="KW-1003">Cell membrane</keyword>
<keyword evidence="4" id="KW-0564">Palmitate</keyword>
<dbReference type="PANTHER" id="PTHR43649:SF33">
    <property type="entry name" value="POLYGALACTURONAN_RHAMNOGALACTURONAN-BINDING PROTEIN YTCQ"/>
    <property type="match status" value="1"/>
</dbReference>
<dbReference type="InterPro" id="IPR006059">
    <property type="entry name" value="SBP"/>
</dbReference>
<name>A0ABS6BQI3_9CLOT</name>
<dbReference type="EMBL" id="JAHLDV010000007">
    <property type="protein sequence ID" value="MBU3159185.1"/>
    <property type="molecule type" value="Genomic_DNA"/>
</dbReference>
<evidence type="ECO:0000256" key="1">
    <source>
        <dbReference type="ARBA" id="ARBA00022475"/>
    </source>
</evidence>
<evidence type="ECO:0000256" key="6">
    <source>
        <dbReference type="SAM" id="SignalP"/>
    </source>
</evidence>
<evidence type="ECO:0000313" key="8">
    <source>
        <dbReference type="Proteomes" id="UP000776252"/>
    </source>
</evidence>
<reference evidence="7 8" key="1">
    <citation type="submission" date="2021-06" db="EMBL/GenBank/DDBJ databases">
        <title>Clostridia strains as spoilage organisms.</title>
        <authorList>
            <person name="Wambui J."/>
            <person name="Stephan R."/>
            <person name="Stevens M.J.A."/>
        </authorList>
    </citation>
    <scope>NUCLEOTIDE SEQUENCE [LARGE SCALE GENOMIC DNA]</scope>
    <source>
        <strain evidence="7 8">DSM 14204</strain>
    </source>
</reference>
<dbReference type="Proteomes" id="UP000776252">
    <property type="component" value="Unassembled WGS sequence"/>
</dbReference>
<feature type="signal peptide" evidence="6">
    <location>
        <begin position="1"/>
        <end position="23"/>
    </location>
</feature>
<dbReference type="RefSeq" id="WP_216146388.1">
    <property type="nucleotide sequence ID" value="NZ_JAHLDV010000007.1"/>
</dbReference>
<dbReference type="Pfam" id="PF01547">
    <property type="entry name" value="SBP_bac_1"/>
    <property type="match status" value="1"/>
</dbReference>
<protein>
    <submittedName>
        <fullName evidence="7">Extracellular solute-binding protein</fullName>
    </submittedName>
</protein>
<proteinExistence type="predicted"/>
<dbReference type="InterPro" id="IPR050490">
    <property type="entry name" value="Bact_solute-bd_prot1"/>
</dbReference>
<dbReference type="PROSITE" id="PS51257">
    <property type="entry name" value="PROKAR_LIPOPROTEIN"/>
    <property type="match status" value="1"/>
</dbReference>
<evidence type="ECO:0000256" key="2">
    <source>
        <dbReference type="ARBA" id="ARBA00022729"/>
    </source>
</evidence>
<evidence type="ECO:0000313" key="7">
    <source>
        <dbReference type="EMBL" id="MBU3159185.1"/>
    </source>
</evidence>
<keyword evidence="2 6" id="KW-0732">Signal</keyword>